<gene>
    <name evidence="2" type="ORF">Val02_00200</name>
</gene>
<feature type="region of interest" description="Disordered" evidence="1">
    <location>
        <begin position="53"/>
        <end position="85"/>
    </location>
</feature>
<dbReference type="EMBL" id="BOPF01000001">
    <property type="protein sequence ID" value="GIJ43134.1"/>
    <property type="molecule type" value="Genomic_DNA"/>
</dbReference>
<name>A0A8J4DM90_9ACTN</name>
<evidence type="ECO:0000313" key="3">
    <source>
        <dbReference type="Proteomes" id="UP000619260"/>
    </source>
</evidence>
<evidence type="ECO:0000313" key="2">
    <source>
        <dbReference type="EMBL" id="GIJ43134.1"/>
    </source>
</evidence>
<proteinExistence type="predicted"/>
<dbReference type="Proteomes" id="UP000619260">
    <property type="component" value="Unassembled WGS sequence"/>
</dbReference>
<keyword evidence="3" id="KW-1185">Reference proteome</keyword>
<evidence type="ECO:0000256" key="1">
    <source>
        <dbReference type="SAM" id="MobiDB-lite"/>
    </source>
</evidence>
<organism evidence="2 3">
    <name type="scientific">Virgisporangium aliadipatigenens</name>
    <dbReference type="NCBI Taxonomy" id="741659"/>
    <lineage>
        <taxon>Bacteria</taxon>
        <taxon>Bacillati</taxon>
        <taxon>Actinomycetota</taxon>
        <taxon>Actinomycetes</taxon>
        <taxon>Micromonosporales</taxon>
        <taxon>Micromonosporaceae</taxon>
        <taxon>Virgisporangium</taxon>
    </lineage>
</organism>
<dbReference type="GO" id="GO:0030246">
    <property type="term" value="F:carbohydrate binding"/>
    <property type="evidence" value="ECO:0007669"/>
    <property type="project" value="InterPro"/>
</dbReference>
<comment type="caution">
    <text evidence="2">The sequence shown here is derived from an EMBL/GenBank/DDBJ whole genome shotgun (WGS) entry which is preliminary data.</text>
</comment>
<dbReference type="SUPFAM" id="SSF49452">
    <property type="entry name" value="Starch-binding domain-like"/>
    <property type="match status" value="1"/>
</dbReference>
<dbReference type="InterPro" id="IPR013784">
    <property type="entry name" value="Carb-bd-like_fold"/>
</dbReference>
<dbReference type="Gene3D" id="2.60.40.1120">
    <property type="entry name" value="Carboxypeptidase-like, regulatory domain"/>
    <property type="match status" value="1"/>
</dbReference>
<evidence type="ECO:0008006" key="4">
    <source>
        <dbReference type="Google" id="ProtNLM"/>
    </source>
</evidence>
<dbReference type="Pfam" id="PF13620">
    <property type="entry name" value="CarboxypepD_reg"/>
    <property type="match status" value="1"/>
</dbReference>
<protein>
    <recommendedName>
        <fullName evidence="4">Carboxypeptidase regulatory-like domain-containing protein</fullName>
    </recommendedName>
</protein>
<reference evidence="2" key="1">
    <citation type="submission" date="2021-01" db="EMBL/GenBank/DDBJ databases">
        <title>Whole genome shotgun sequence of Virgisporangium aliadipatigenens NBRC 105644.</title>
        <authorList>
            <person name="Komaki H."/>
            <person name="Tamura T."/>
        </authorList>
    </citation>
    <scope>NUCLEOTIDE SEQUENCE</scope>
    <source>
        <strain evidence="2">NBRC 105644</strain>
    </source>
</reference>
<accession>A0A8J4DM90</accession>
<dbReference type="AlphaFoldDB" id="A0A8J4DM90"/>
<sequence length="163" mass="15551">MVPPLGRADPGGGTAVRARASDAVTIRGGAMRSLMLLLVAVGVLTLGGCGAGGGSGPGDPEAPVSDASASRPAGPAGRGSVSGRVLGADGAPVAGALVQPSGVGDAPPVPELAVTTGVDGTYRWSLAPGTYQFTVTPAGGAPTEAGPVTVTAGDTVTLDVRLR</sequence>